<dbReference type="CDD" id="cd06142">
    <property type="entry name" value="RNaseD_exo"/>
    <property type="match status" value="1"/>
</dbReference>
<dbReference type="RefSeq" id="WP_095500310.1">
    <property type="nucleotide sequence ID" value="NZ_BSPO01000003.1"/>
</dbReference>
<comment type="catalytic activity">
    <reaction evidence="6">
        <text>Exonucleolytic cleavage that removes extra residues from the 3'-terminus of tRNA to produce 5'-mononucleotides.</text>
        <dbReference type="EC" id="3.1.13.5"/>
    </reaction>
</comment>
<dbReference type="InterPro" id="IPR002121">
    <property type="entry name" value="HRDC_dom"/>
</dbReference>
<dbReference type="HAMAP" id="MF_01899">
    <property type="entry name" value="RNase_D"/>
    <property type="match status" value="1"/>
</dbReference>
<dbReference type="InterPro" id="IPR010997">
    <property type="entry name" value="HRDC-like_sf"/>
</dbReference>
<dbReference type="Pfam" id="PF00570">
    <property type="entry name" value="HRDC"/>
    <property type="match status" value="1"/>
</dbReference>
<evidence type="ECO:0000313" key="8">
    <source>
        <dbReference type="EMBL" id="GLS84744.1"/>
    </source>
</evidence>
<accession>A0AA37TXP1</accession>
<comment type="cofactor">
    <cofactor evidence="6">
        <name>a divalent metal cation</name>
        <dbReference type="ChEBI" id="CHEBI:60240"/>
    </cofactor>
</comment>
<dbReference type="GO" id="GO:0042780">
    <property type="term" value="P:tRNA 3'-end processing"/>
    <property type="evidence" value="ECO:0007669"/>
    <property type="project" value="UniProtKB-UniRule"/>
</dbReference>
<comment type="caution">
    <text evidence="8">The sequence shown here is derived from an EMBL/GenBank/DDBJ whole genome shotgun (WGS) entry which is preliminary data.</text>
</comment>
<name>A0AA37TXP1_9GAMM</name>
<dbReference type="GO" id="GO:0008408">
    <property type="term" value="F:3'-5' exonuclease activity"/>
    <property type="evidence" value="ECO:0007669"/>
    <property type="project" value="InterPro"/>
</dbReference>
<dbReference type="InterPro" id="IPR012337">
    <property type="entry name" value="RNaseH-like_sf"/>
</dbReference>
<evidence type="ECO:0000259" key="7">
    <source>
        <dbReference type="PROSITE" id="PS50967"/>
    </source>
</evidence>
<dbReference type="EMBL" id="BSPO01000003">
    <property type="protein sequence ID" value="GLS84744.1"/>
    <property type="molecule type" value="Genomic_DNA"/>
</dbReference>
<comment type="similarity">
    <text evidence="6">Belongs to the RNase D family.</text>
</comment>
<evidence type="ECO:0000256" key="4">
    <source>
        <dbReference type="ARBA" id="ARBA00022801"/>
    </source>
</evidence>
<dbReference type="EC" id="3.1.13.5" evidence="6"/>
<dbReference type="AlphaFoldDB" id="A0AA37TXP1"/>
<dbReference type="GO" id="GO:0000166">
    <property type="term" value="F:nucleotide binding"/>
    <property type="evidence" value="ECO:0007669"/>
    <property type="project" value="InterPro"/>
</dbReference>
<dbReference type="SUPFAM" id="SSF47819">
    <property type="entry name" value="HRDC-like"/>
    <property type="match status" value="2"/>
</dbReference>
<dbReference type="Gene3D" id="1.10.150.80">
    <property type="entry name" value="HRDC domain"/>
    <property type="match status" value="2"/>
</dbReference>
<dbReference type="InterPro" id="IPR051086">
    <property type="entry name" value="RNase_D-like"/>
</dbReference>
<dbReference type="Pfam" id="PF01612">
    <property type="entry name" value="DNA_pol_A_exo1"/>
    <property type="match status" value="1"/>
</dbReference>
<evidence type="ECO:0000313" key="9">
    <source>
        <dbReference type="Proteomes" id="UP001157439"/>
    </source>
</evidence>
<dbReference type="PANTHER" id="PTHR47649">
    <property type="entry name" value="RIBONUCLEASE D"/>
    <property type="match status" value="1"/>
</dbReference>
<keyword evidence="3 6" id="KW-0540">Nuclease</keyword>
<proteinExistence type="inferred from homology"/>
<dbReference type="SMART" id="SM00474">
    <property type="entry name" value="35EXOc"/>
    <property type="match status" value="1"/>
</dbReference>
<dbReference type="SMART" id="SM00341">
    <property type="entry name" value="HRDC"/>
    <property type="match status" value="1"/>
</dbReference>
<keyword evidence="4 6" id="KW-0378">Hydrolase</keyword>
<dbReference type="Gene3D" id="3.30.420.10">
    <property type="entry name" value="Ribonuclease H-like superfamily/Ribonuclease H"/>
    <property type="match status" value="1"/>
</dbReference>
<dbReference type="PROSITE" id="PS50967">
    <property type="entry name" value="HRDC"/>
    <property type="match status" value="1"/>
</dbReference>
<dbReference type="SUPFAM" id="SSF53098">
    <property type="entry name" value="Ribonuclease H-like"/>
    <property type="match status" value="1"/>
</dbReference>
<evidence type="ECO:0000256" key="2">
    <source>
        <dbReference type="ARBA" id="ARBA00022694"/>
    </source>
</evidence>
<evidence type="ECO:0000256" key="3">
    <source>
        <dbReference type="ARBA" id="ARBA00022722"/>
    </source>
</evidence>
<dbReference type="NCBIfam" id="TIGR01388">
    <property type="entry name" value="rnd"/>
    <property type="match status" value="1"/>
</dbReference>
<evidence type="ECO:0000256" key="6">
    <source>
        <dbReference type="HAMAP-Rule" id="MF_01899"/>
    </source>
</evidence>
<dbReference type="Pfam" id="PF21293">
    <property type="entry name" value="RNAseD_HRDC_C"/>
    <property type="match status" value="1"/>
</dbReference>
<reference evidence="8 9" key="1">
    <citation type="journal article" date="2014" name="Int. J. Syst. Evol. Microbiol.">
        <title>Complete genome sequence of Corynebacterium casei LMG S-19264T (=DSM 44701T), isolated from a smear-ripened cheese.</title>
        <authorList>
            <consortium name="US DOE Joint Genome Institute (JGI-PGF)"/>
            <person name="Walter F."/>
            <person name="Albersmeier A."/>
            <person name="Kalinowski J."/>
            <person name="Ruckert C."/>
        </authorList>
    </citation>
    <scope>NUCLEOTIDE SEQUENCE [LARGE SCALE GENOMIC DNA]</scope>
    <source>
        <strain evidence="8 9">NBRC 112785</strain>
    </source>
</reference>
<keyword evidence="2 6" id="KW-0819">tRNA processing</keyword>
<feature type="domain" description="HRDC" evidence="7">
    <location>
        <begin position="211"/>
        <end position="291"/>
    </location>
</feature>
<comment type="function">
    <text evidence="6">Exonuclease involved in the 3' processing of various precursor tRNAs. Initiates hydrolysis at the 3'-terminus of an RNA molecule and releases 5'-mononucleotides.</text>
</comment>
<dbReference type="InterPro" id="IPR048579">
    <property type="entry name" value="RNAseD_HRDC_C"/>
</dbReference>
<dbReference type="InterPro" id="IPR036397">
    <property type="entry name" value="RNaseH_sf"/>
</dbReference>
<dbReference type="PANTHER" id="PTHR47649:SF1">
    <property type="entry name" value="RIBONUCLEASE D"/>
    <property type="match status" value="1"/>
</dbReference>
<dbReference type="InterPro" id="IPR006292">
    <property type="entry name" value="RNase_D"/>
</dbReference>
<organism evidence="8 9">
    <name type="scientific">Paraferrimonas haliotis</name>
    <dbReference type="NCBI Taxonomy" id="2013866"/>
    <lineage>
        <taxon>Bacteria</taxon>
        <taxon>Pseudomonadati</taxon>
        <taxon>Pseudomonadota</taxon>
        <taxon>Gammaproteobacteria</taxon>
        <taxon>Alteromonadales</taxon>
        <taxon>Ferrimonadaceae</taxon>
        <taxon>Paraferrimonas</taxon>
    </lineage>
</organism>
<gene>
    <name evidence="6 8" type="primary">rnd</name>
    <name evidence="8" type="ORF">GCM10007894_27210</name>
</gene>
<dbReference type="GO" id="GO:0003676">
    <property type="term" value="F:nucleic acid binding"/>
    <property type="evidence" value="ECO:0007669"/>
    <property type="project" value="InterPro"/>
</dbReference>
<dbReference type="InterPro" id="IPR044876">
    <property type="entry name" value="HRDC_dom_sf"/>
</dbReference>
<sequence>MPDYQYIAEQGELDRLVDAYQTAEVLSLDTEFVRQRTYHAEFGLIQIYDGEQLALIDPRVGLDLSGFWALLTDPTIVKVLHSCSEDLDVFAHYGKVIPAPLFDTQIASALLGDGPALGYAKLVEEQLGISIDKGESRTDWTRRPLSQAQLNYAANDVLYLHQIYPKLAKRINDSEREQWLTQECQRLCEGRLLTPNPEQAYLRVKGAGKLSRPELAVLRELASWRLNQAMSRNLAVGFVVKDAGLLDVAMRMPKNAPQVNQLSSLTDHEKRRHAKALAQCVVATDFDDLPPQFEQIALSNAYKQALKRLKSTALTIAESHQVAIETLAPKRLLHEYLLWLHHKKEGKQPLVLNGWRGSLLTSSFESLAVQI</sequence>
<protein>
    <recommendedName>
        <fullName evidence="6">Ribonuclease D</fullName>
        <shortName evidence="6">RNase D</shortName>
        <ecNumber evidence="6">3.1.13.5</ecNumber>
    </recommendedName>
</protein>
<comment type="subcellular location">
    <subcellularLocation>
        <location evidence="6">Cytoplasm</location>
    </subcellularLocation>
</comment>
<evidence type="ECO:0000256" key="5">
    <source>
        <dbReference type="ARBA" id="ARBA00022839"/>
    </source>
</evidence>
<dbReference type="GO" id="GO:0033890">
    <property type="term" value="F:ribonuclease D activity"/>
    <property type="evidence" value="ECO:0007669"/>
    <property type="project" value="UniProtKB-UniRule"/>
</dbReference>
<dbReference type="GO" id="GO:0005737">
    <property type="term" value="C:cytoplasm"/>
    <property type="evidence" value="ECO:0007669"/>
    <property type="project" value="UniProtKB-SubCell"/>
</dbReference>
<keyword evidence="5 6" id="KW-0269">Exonuclease</keyword>
<evidence type="ECO:0000256" key="1">
    <source>
        <dbReference type="ARBA" id="ARBA00022490"/>
    </source>
</evidence>
<keyword evidence="9" id="KW-1185">Reference proteome</keyword>
<dbReference type="Proteomes" id="UP001157439">
    <property type="component" value="Unassembled WGS sequence"/>
</dbReference>
<keyword evidence="1 6" id="KW-0963">Cytoplasm</keyword>
<dbReference type="InterPro" id="IPR002562">
    <property type="entry name" value="3'-5'_exonuclease_dom"/>
</dbReference>